<organism evidence="3 4">
    <name type="scientific">Cyclotella atomus</name>
    <dbReference type="NCBI Taxonomy" id="382360"/>
    <lineage>
        <taxon>Eukaryota</taxon>
        <taxon>Sar</taxon>
        <taxon>Stramenopiles</taxon>
        <taxon>Ochrophyta</taxon>
        <taxon>Bacillariophyta</taxon>
        <taxon>Coscinodiscophyceae</taxon>
        <taxon>Thalassiosirophycidae</taxon>
        <taxon>Stephanodiscales</taxon>
        <taxon>Stephanodiscaceae</taxon>
        <taxon>Cyclotella</taxon>
    </lineage>
</organism>
<evidence type="ECO:0000313" key="3">
    <source>
        <dbReference type="EMBL" id="KAL3790431.1"/>
    </source>
</evidence>
<dbReference type="AlphaFoldDB" id="A0ABD3PT29"/>
<dbReference type="InterPro" id="IPR011990">
    <property type="entry name" value="TPR-like_helical_dom_sf"/>
</dbReference>
<dbReference type="Gene3D" id="1.25.40.10">
    <property type="entry name" value="Tetratricopeptide repeat domain"/>
    <property type="match status" value="1"/>
</dbReference>
<feature type="signal peptide" evidence="2">
    <location>
        <begin position="1"/>
        <end position="21"/>
    </location>
</feature>
<keyword evidence="2" id="KW-0732">Signal</keyword>
<feature type="chain" id="PRO_5044890766" evidence="2">
    <location>
        <begin position="22"/>
        <end position="730"/>
    </location>
</feature>
<feature type="region of interest" description="Disordered" evidence="1">
    <location>
        <begin position="327"/>
        <end position="347"/>
    </location>
</feature>
<keyword evidence="4" id="KW-1185">Reference proteome</keyword>
<evidence type="ECO:0000256" key="1">
    <source>
        <dbReference type="SAM" id="MobiDB-lite"/>
    </source>
</evidence>
<comment type="caution">
    <text evidence="3">The sequence shown here is derived from an EMBL/GenBank/DDBJ whole genome shotgun (WGS) entry which is preliminary data.</text>
</comment>
<sequence>MMRPFLHLAGSLIIAAPAALGFVASPNCPSRSARQYFITTAIPTAIPTITQLKSHVDTDVESTASSTTSSCTSYNNQNGKTIYSVSSDNGTPFYCEAHLDQIQNDKFLIRLDGRIASNSDEHLAPTASNSEEFVDEIVSVFHIMLLEYLNIEQLAYREELNGRHYNDDVMHDHYSKGISLKQIQLTDSFQENSQYTSIKRQLCEIGIIDSDSSDNQVGLNLNEYLPFLNGFIIRHRGSDQGYVAFKVQRMLCQRRVPYDFSAAETDNHTLISLQKQVIPSSTIDEVMSILGVIKSRQMLSTNPDSVDGLPSLHLNLVSDGKPLFTVETSSSSSVTPAAETNEKDDPSSSFAQLISQLTAILQPYLYNNLLPSVQTLLQSSTVDISDVFLRNYGHDNVDDDNSIQDSISDKQTQQPTRYTLSPHYDITAYATCVIALDSTASTGRNGLYTIPPSKKKTNDNGTNTGTNNAALRKFFPLNKGDGVVHTYNVLHGVDVDPELQKSRTSLIIWFGNNHNTNNNNSNSSNETDQSSSWLSQRTDDISQFVSGLVLEDDYISQEALDMYLSSAERGNVFAIAALAQLCSDGKVSDLDYYERMKRLIPTNAFHQREDATTSCKDLANALWYHAAIAGGNPVAQHGLAFSLMSEYASSEADLSKEEQEQLLLLASVLFTMAYNNHHQDSFEALNRIMMTECQRLYELGVEIPSEKFFASPVVRVLRISLDDESDDGVI</sequence>
<accession>A0ABD3PT29</accession>
<name>A0ABD3PT29_9STRA</name>
<dbReference type="EMBL" id="JALLPJ020000501">
    <property type="protein sequence ID" value="KAL3790431.1"/>
    <property type="molecule type" value="Genomic_DNA"/>
</dbReference>
<dbReference type="Proteomes" id="UP001530400">
    <property type="component" value="Unassembled WGS sequence"/>
</dbReference>
<gene>
    <name evidence="3" type="ORF">ACHAWO_007121</name>
</gene>
<protein>
    <submittedName>
        <fullName evidence="3">Uncharacterized protein</fullName>
    </submittedName>
</protein>
<evidence type="ECO:0000256" key="2">
    <source>
        <dbReference type="SAM" id="SignalP"/>
    </source>
</evidence>
<evidence type="ECO:0000313" key="4">
    <source>
        <dbReference type="Proteomes" id="UP001530400"/>
    </source>
</evidence>
<proteinExistence type="predicted"/>
<reference evidence="3 4" key="1">
    <citation type="submission" date="2024-10" db="EMBL/GenBank/DDBJ databases">
        <title>Updated reference genomes for cyclostephanoid diatoms.</title>
        <authorList>
            <person name="Roberts W.R."/>
            <person name="Alverson A.J."/>
        </authorList>
    </citation>
    <scope>NUCLEOTIDE SEQUENCE [LARGE SCALE GENOMIC DNA]</scope>
    <source>
        <strain evidence="3 4">AJA010-31</strain>
    </source>
</reference>